<feature type="non-terminal residue" evidence="1">
    <location>
        <position position="1"/>
    </location>
</feature>
<dbReference type="AlphaFoldDB" id="W2WBS4"/>
<sequence length="332" mass="34173">SSPLELGAVPAAVTVAIEGVLGLLQRSCSWACRARRRSTSSRSARSSARRALFPASANTVVVPGRDAAGAALCVILNAGAVVDSGRLDTACPGSNEAINVSRLKPRLSLLSASVVFDGVRVPALVDAADVEDLLACLAFGGAGFSSTSEPDSPPASSAAFFRPTLDESAAAFLPSELPESTDIARPVGFFLPLRVSCCAPPVVERVAVRLLARSGGGSDVLRAAVAVQGSSPPVTPTTPCLLVCDSLSDGVCSALGEGNGGAEAGVEVVIVGREMCPLVSCSACWLFFRMRSHEGITVVFLLKGSVFGVIGCMYVDMHKCISSYCPAYHQLN</sequence>
<evidence type="ECO:0000313" key="2">
    <source>
        <dbReference type="Proteomes" id="UP000018958"/>
    </source>
</evidence>
<reference evidence="1 2" key="1">
    <citation type="submission" date="2013-11" db="EMBL/GenBank/DDBJ databases">
        <title>The Genome Sequence of Phytophthora parasitica CJ01A1.</title>
        <authorList>
            <consortium name="The Broad Institute Genomics Platform"/>
            <person name="Russ C."/>
            <person name="Tyler B."/>
            <person name="Panabieres F."/>
            <person name="Shan W."/>
            <person name="Tripathy S."/>
            <person name="Grunwald N."/>
            <person name="Machado M."/>
            <person name="Johnson C.S."/>
            <person name="Walker B."/>
            <person name="Young S.K."/>
            <person name="Zeng Q."/>
            <person name="Gargeya S."/>
            <person name="Fitzgerald M."/>
            <person name="Haas B."/>
            <person name="Abouelleil A."/>
            <person name="Allen A.W."/>
            <person name="Alvarado L."/>
            <person name="Arachchi H.M."/>
            <person name="Berlin A.M."/>
            <person name="Chapman S.B."/>
            <person name="Gainer-Dewar J."/>
            <person name="Goldberg J."/>
            <person name="Griggs A."/>
            <person name="Gujja S."/>
            <person name="Hansen M."/>
            <person name="Howarth C."/>
            <person name="Imamovic A."/>
            <person name="Ireland A."/>
            <person name="Larimer J."/>
            <person name="McCowan C."/>
            <person name="Murphy C."/>
            <person name="Pearson M."/>
            <person name="Poon T.W."/>
            <person name="Priest M."/>
            <person name="Roberts A."/>
            <person name="Saif S."/>
            <person name="Shea T."/>
            <person name="Sisk P."/>
            <person name="Sykes S."/>
            <person name="Wortman J."/>
            <person name="Nusbaum C."/>
            <person name="Birren B."/>
        </authorList>
    </citation>
    <scope>NUCLEOTIDE SEQUENCE [LARGE SCALE GENOMIC DNA]</scope>
    <source>
        <strain evidence="1 2">CJ01A1</strain>
    </source>
</reference>
<name>W2WBS4_PHYNI</name>
<proteinExistence type="predicted"/>
<accession>W2WBS4</accession>
<dbReference type="Proteomes" id="UP000018958">
    <property type="component" value="Unassembled WGS sequence"/>
</dbReference>
<protein>
    <submittedName>
        <fullName evidence="1">Uncharacterized protein</fullName>
    </submittedName>
</protein>
<evidence type="ECO:0000313" key="1">
    <source>
        <dbReference type="EMBL" id="ETP08002.1"/>
    </source>
</evidence>
<gene>
    <name evidence="1" type="ORF">F441_15898</name>
</gene>
<dbReference type="EMBL" id="ANIX01003210">
    <property type="protein sequence ID" value="ETP08002.1"/>
    <property type="molecule type" value="Genomic_DNA"/>
</dbReference>
<comment type="caution">
    <text evidence="1">The sequence shown here is derived from an EMBL/GenBank/DDBJ whole genome shotgun (WGS) entry which is preliminary data.</text>
</comment>
<organism evidence="1 2">
    <name type="scientific">Phytophthora nicotianae CJ01A1</name>
    <dbReference type="NCBI Taxonomy" id="1317063"/>
    <lineage>
        <taxon>Eukaryota</taxon>
        <taxon>Sar</taxon>
        <taxon>Stramenopiles</taxon>
        <taxon>Oomycota</taxon>
        <taxon>Peronosporomycetes</taxon>
        <taxon>Peronosporales</taxon>
        <taxon>Peronosporaceae</taxon>
        <taxon>Phytophthora</taxon>
    </lineage>
</organism>